<dbReference type="SUPFAM" id="SSF51004">
    <property type="entry name" value="C-terminal (heme d1) domain of cytochrome cd1-nitrite reductase"/>
    <property type="match status" value="1"/>
</dbReference>
<dbReference type="InterPro" id="IPR019405">
    <property type="entry name" value="Lactonase_7-beta_prop"/>
</dbReference>
<keyword evidence="4" id="KW-1185">Reference proteome</keyword>
<reference evidence="3 4" key="1">
    <citation type="journal article" date="2014" name="PLoS Genet.">
        <title>Phylogenetically driven sequencing of extremely halophilic archaea reveals strategies for static and dynamic osmo-response.</title>
        <authorList>
            <person name="Becker E.A."/>
            <person name="Seitzer P.M."/>
            <person name="Tritt A."/>
            <person name="Larsen D."/>
            <person name="Krusor M."/>
            <person name="Yao A.I."/>
            <person name="Wu D."/>
            <person name="Madern D."/>
            <person name="Eisen J.A."/>
            <person name="Darling A.E."/>
            <person name="Facciotti M.T."/>
        </authorList>
    </citation>
    <scope>NUCLEOTIDE SEQUENCE [LARGE SCALE GENOMIC DNA]</scope>
    <source>
        <strain evidence="3 4">DSM 13077</strain>
    </source>
</reference>
<dbReference type="AlphaFoldDB" id="M0AG50"/>
<evidence type="ECO:0000313" key="4">
    <source>
        <dbReference type="Proteomes" id="UP000011591"/>
    </source>
</evidence>
<dbReference type="PATRIC" id="fig|1227491.4.peg.4481"/>
<dbReference type="InterPro" id="IPR011048">
    <property type="entry name" value="Haem_d1_sf"/>
</dbReference>
<dbReference type="GO" id="GO:0017057">
    <property type="term" value="F:6-phosphogluconolactonase activity"/>
    <property type="evidence" value="ECO:0007669"/>
    <property type="project" value="TreeGrafter"/>
</dbReference>
<organism evidence="3 4">
    <name type="scientific">Natrialba aegyptia DSM 13077</name>
    <dbReference type="NCBI Taxonomy" id="1227491"/>
    <lineage>
        <taxon>Archaea</taxon>
        <taxon>Methanobacteriati</taxon>
        <taxon>Methanobacteriota</taxon>
        <taxon>Stenosarchaea group</taxon>
        <taxon>Halobacteria</taxon>
        <taxon>Halobacteriales</taxon>
        <taxon>Natrialbaceae</taxon>
        <taxon>Natrialba</taxon>
    </lineage>
</organism>
<dbReference type="GO" id="GO:0005829">
    <property type="term" value="C:cytosol"/>
    <property type="evidence" value="ECO:0007669"/>
    <property type="project" value="TreeGrafter"/>
</dbReference>
<feature type="region of interest" description="Disordered" evidence="2">
    <location>
        <begin position="127"/>
        <end position="159"/>
    </location>
</feature>
<comment type="similarity">
    <text evidence="1">Belongs to the cycloisomerase 2 family.</text>
</comment>
<sequence>MSVGTRETIRVLVCSAGSDGDGIVDIELAADGTVTERTRVHATNPAFLSVHPDGKSLYTVERSAGGRLVAYRLNGGCGDLSRLNDRSSEGDAPCYVSVDATGRYAFVANYGGGTVAAFPIESDGRVGEASDVVHHEGTGPDQDRQSAPHPHAIEPGPRNRFCYAPDLGTDGIAIYRPDADTGELKAVEMGPATARAGAGPRQIAFHPTGPVCYVVDELESTVSEFRRDPESGALTAVGRTSTLPSGAELDGDNAPAAVSVHPSGRRVYVSNRGHDSIAVFAVDRASGSLERVGHESTCGETPRDIALSPGGDVLLAANQHGDSLVVFAIDGDGRLDARAELAVPKPVCVTVLDPR</sequence>
<gene>
    <name evidence="3" type="ORF">C480_22279</name>
</gene>
<dbReference type="Proteomes" id="UP000011591">
    <property type="component" value="Unassembled WGS sequence"/>
</dbReference>
<dbReference type="InterPro" id="IPR050282">
    <property type="entry name" value="Cycloisomerase_2"/>
</dbReference>
<name>M0AG50_9EURY</name>
<protein>
    <submittedName>
        <fullName evidence="3">6-phosphogluconolactonase</fullName>
    </submittedName>
</protein>
<dbReference type="Pfam" id="PF10282">
    <property type="entry name" value="Lactonase"/>
    <property type="match status" value="1"/>
</dbReference>
<comment type="caution">
    <text evidence="3">The sequence shown here is derived from an EMBL/GenBank/DDBJ whole genome shotgun (WGS) entry which is preliminary data.</text>
</comment>
<dbReference type="PANTHER" id="PTHR30344">
    <property type="entry name" value="6-PHOSPHOGLUCONOLACTONASE-RELATED"/>
    <property type="match status" value="1"/>
</dbReference>
<dbReference type="OrthoDB" id="201589at2157"/>
<evidence type="ECO:0000256" key="2">
    <source>
        <dbReference type="SAM" id="MobiDB-lite"/>
    </source>
</evidence>
<accession>M0AG50</accession>
<evidence type="ECO:0000313" key="3">
    <source>
        <dbReference type="EMBL" id="ELY97715.1"/>
    </source>
</evidence>
<feature type="compositionally biased region" description="Basic and acidic residues" evidence="2">
    <location>
        <begin position="127"/>
        <end position="146"/>
    </location>
</feature>
<dbReference type="PANTHER" id="PTHR30344:SF1">
    <property type="entry name" value="6-PHOSPHOGLUCONOLACTONASE"/>
    <property type="match status" value="1"/>
</dbReference>
<dbReference type="EMBL" id="AOIP01000065">
    <property type="protein sequence ID" value="ELY97715.1"/>
    <property type="molecule type" value="Genomic_DNA"/>
</dbReference>
<evidence type="ECO:0000256" key="1">
    <source>
        <dbReference type="ARBA" id="ARBA00005564"/>
    </source>
</evidence>
<proteinExistence type="inferred from homology"/>
<dbReference type="InterPro" id="IPR015943">
    <property type="entry name" value="WD40/YVTN_repeat-like_dom_sf"/>
</dbReference>
<dbReference type="Gene3D" id="2.130.10.10">
    <property type="entry name" value="YVTN repeat-like/Quinoprotein amine dehydrogenase"/>
    <property type="match status" value="1"/>
</dbReference>
<dbReference type="RefSeq" id="WP_006667822.1">
    <property type="nucleotide sequence ID" value="NZ_AOIP01000065.1"/>
</dbReference>